<dbReference type="KEGG" id="xfh:XFHB_13110"/>
<proteinExistence type="predicted"/>
<dbReference type="AlphaFoldDB" id="A0ABD7BYL1"/>
<evidence type="ECO:0000313" key="2">
    <source>
        <dbReference type="EMBL" id="QPB72725.1"/>
    </source>
</evidence>
<dbReference type="RefSeq" id="WP_157293290.1">
    <property type="nucleotide sequence ID" value="NZ_CP009886.1"/>
</dbReference>
<accession>A0ABD7BYL1</accession>
<gene>
    <name evidence="2" type="ORF">XFHB_13110</name>
</gene>
<feature type="signal peptide" evidence="1">
    <location>
        <begin position="1"/>
        <end position="27"/>
    </location>
</feature>
<name>A0ABD7BYL1_XYLFS</name>
<keyword evidence="1" id="KW-0732">Signal</keyword>
<reference evidence="3" key="1">
    <citation type="submission" date="2014-11" db="EMBL/GenBank/DDBJ databases">
        <title>Xylella fastidiosa Hib4 Genome Sequencing.</title>
        <authorList>
            <person name="Pierry P.M."/>
            <person name="da Silva A.M."/>
        </authorList>
    </citation>
    <scope>NUCLEOTIDE SEQUENCE [LARGE SCALE GENOMIC DNA]</scope>
    <source>
        <strain evidence="3">Hib4</strain>
        <plasmid evidence="3">pxf64-hb</plasmid>
    </source>
</reference>
<evidence type="ECO:0000256" key="1">
    <source>
        <dbReference type="SAM" id="SignalP"/>
    </source>
</evidence>
<organism evidence="2 3">
    <name type="scientific">Xylella fastidiosa</name>
    <dbReference type="NCBI Taxonomy" id="2371"/>
    <lineage>
        <taxon>Bacteria</taxon>
        <taxon>Pseudomonadati</taxon>
        <taxon>Pseudomonadota</taxon>
        <taxon>Gammaproteobacteria</taxon>
        <taxon>Lysobacterales</taxon>
        <taxon>Lysobacteraceae</taxon>
        <taxon>Xylella</taxon>
    </lineage>
</organism>
<dbReference type="Proteomes" id="UP000196980">
    <property type="component" value="Plasmid pXF64-HB"/>
</dbReference>
<evidence type="ECO:0000313" key="3">
    <source>
        <dbReference type="Proteomes" id="UP000196980"/>
    </source>
</evidence>
<dbReference type="InterPro" id="IPR014262">
    <property type="entry name" value="HAF_rpt"/>
</dbReference>
<dbReference type="NCBIfam" id="TIGR02913">
    <property type="entry name" value="HAF_rpt"/>
    <property type="match status" value="1"/>
</dbReference>
<sequence length="413" mass="43575">MEKSNYNKAKFIFTCVLLIGNLNAAYANQPFVSEKLILSEGNASSITNAISSDGKVISWNYDASSLEGLPFSSYQHKATILSGDNWNKKIEVKTLRVNNSGMAGIWALSNDGKIAAGYSFSDKQEGKFIRAVVWSGKNWATKTDLGTLQKDNLGNSYVTALSADGKIAGGNSTSDVLWGRAVIWSGENWATKTDLGTLKKDNSGDASVNAVSADGTIVAGSSVSDSLPNMILEKLPPRAIIWSGPNWVTKTDLGTLRKDNTGVAFVTGLSADGKIAAGGAAIEPASGGISPEGGVVTQAVIWSGENWATKTRLGTLRKDNLGISQVYKLSSDGKIAVGYAETDSKSLHAIIWSGENWATKTDLGTFRNDNSGASEIKGISADGTIVVGASTTENGKKNAVLWKIVYPASEETN</sequence>
<feature type="chain" id="PRO_5044879036" evidence="1">
    <location>
        <begin position="28"/>
        <end position="413"/>
    </location>
</feature>
<dbReference type="EMBL" id="CP009886">
    <property type="protein sequence ID" value="QPB72725.1"/>
    <property type="molecule type" value="Genomic_DNA"/>
</dbReference>
<protein>
    <submittedName>
        <fullName evidence="2">Uncharacterized protein</fullName>
    </submittedName>
</protein>
<keyword evidence="2" id="KW-0614">Plasmid</keyword>
<geneLocation type="plasmid" evidence="3">
    <name>pxf64-hb</name>
</geneLocation>